<dbReference type="Proteomes" id="UP001460270">
    <property type="component" value="Unassembled WGS sequence"/>
</dbReference>
<dbReference type="AlphaFoldDB" id="A0AAW0PIZ8"/>
<organism evidence="1 2">
    <name type="scientific">Mugilogobius chulae</name>
    <name type="common">yellowstripe goby</name>
    <dbReference type="NCBI Taxonomy" id="88201"/>
    <lineage>
        <taxon>Eukaryota</taxon>
        <taxon>Metazoa</taxon>
        <taxon>Chordata</taxon>
        <taxon>Craniata</taxon>
        <taxon>Vertebrata</taxon>
        <taxon>Euteleostomi</taxon>
        <taxon>Actinopterygii</taxon>
        <taxon>Neopterygii</taxon>
        <taxon>Teleostei</taxon>
        <taxon>Neoteleostei</taxon>
        <taxon>Acanthomorphata</taxon>
        <taxon>Gobiaria</taxon>
        <taxon>Gobiiformes</taxon>
        <taxon>Gobioidei</taxon>
        <taxon>Gobiidae</taxon>
        <taxon>Gobionellinae</taxon>
        <taxon>Mugilogobius</taxon>
    </lineage>
</organism>
<evidence type="ECO:0000313" key="2">
    <source>
        <dbReference type="Proteomes" id="UP001460270"/>
    </source>
</evidence>
<name>A0AAW0PIZ8_9GOBI</name>
<keyword evidence="2" id="KW-1185">Reference proteome</keyword>
<dbReference type="EMBL" id="JBBPFD010000007">
    <property type="protein sequence ID" value="KAK7918873.1"/>
    <property type="molecule type" value="Genomic_DNA"/>
</dbReference>
<evidence type="ECO:0000313" key="1">
    <source>
        <dbReference type="EMBL" id="KAK7918873.1"/>
    </source>
</evidence>
<accession>A0AAW0PIZ8</accession>
<protein>
    <submittedName>
        <fullName evidence="1">Uncharacterized protein</fullName>
    </submittedName>
</protein>
<sequence length="106" mass="11863">MAQLTQSCQLYKNQTLQHWKKLYRTSLDPSRTAPSPPFPASSPDSALTVRLENRSTSPASAAQESASALSLPRRLTKIWIKAMLFSTQVQPSQAPQIRTHETGKRR</sequence>
<comment type="caution">
    <text evidence="1">The sequence shown here is derived from an EMBL/GenBank/DDBJ whole genome shotgun (WGS) entry which is preliminary data.</text>
</comment>
<gene>
    <name evidence="1" type="ORF">WMY93_010157</name>
</gene>
<reference evidence="2" key="1">
    <citation type="submission" date="2024-04" db="EMBL/GenBank/DDBJ databases">
        <title>Salinicola lusitanus LLJ914,a marine bacterium isolated from the Okinawa Trough.</title>
        <authorList>
            <person name="Li J."/>
        </authorList>
    </citation>
    <scope>NUCLEOTIDE SEQUENCE [LARGE SCALE GENOMIC DNA]</scope>
</reference>
<proteinExistence type="predicted"/>